<dbReference type="PANTHER" id="PTHR40429">
    <property type="entry name" value="FLAGELLAR ASSOCIATED PROTEIN"/>
    <property type="match status" value="1"/>
</dbReference>
<comment type="caution">
    <text evidence="2">The sequence shown here is derived from an EMBL/GenBank/DDBJ whole genome shotgun (WGS) entry which is preliminary data.</text>
</comment>
<feature type="region of interest" description="Disordered" evidence="1">
    <location>
        <begin position="182"/>
        <end position="244"/>
    </location>
</feature>
<dbReference type="Proteomes" id="UP001642464">
    <property type="component" value="Unassembled WGS sequence"/>
</dbReference>
<proteinExistence type="predicted"/>
<protein>
    <submittedName>
        <fullName evidence="2">Cadmium/zinc-transporting ATPase HMA2</fullName>
    </submittedName>
</protein>
<feature type="region of interest" description="Disordered" evidence="1">
    <location>
        <begin position="258"/>
        <end position="287"/>
    </location>
</feature>
<keyword evidence="3" id="KW-1185">Reference proteome</keyword>
<name>A0ABP0K031_9DINO</name>
<gene>
    <name evidence="2" type="ORF">SCF082_LOCUS14793</name>
</gene>
<dbReference type="PANTHER" id="PTHR40429:SF1">
    <property type="entry name" value="FLAGELLAR ASSOCIATED PROTEIN"/>
    <property type="match status" value="1"/>
</dbReference>
<evidence type="ECO:0000313" key="3">
    <source>
        <dbReference type="Proteomes" id="UP001642464"/>
    </source>
</evidence>
<evidence type="ECO:0000313" key="2">
    <source>
        <dbReference type="EMBL" id="CAK9020114.1"/>
    </source>
</evidence>
<accession>A0ABP0K031</accession>
<feature type="region of interest" description="Disordered" evidence="1">
    <location>
        <begin position="1"/>
        <end position="34"/>
    </location>
</feature>
<feature type="compositionally biased region" description="Basic and acidic residues" evidence="1">
    <location>
        <begin position="214"/>
        <end position="229"/>
    </location>
</feature>
<sequence length="315" mass="34283">MPVHKPQPKSLETSLSAPSLGKDDSFNMRSTTGSLPNIPSVALYAAPSYSSLYSDPEDLEPGPGTYDIGQSFGRQQLSQNFSEPSAPLIAKHGKAWSKTMITKDHLMAMMARDSPAPGTYIPRLVKSEARVRFGTSKRPDLCDTHFRAPGPVYEVRGSPDNPPAHIRFSKANRFALDDRSLAESLGSTGPGQYEVKGSVDGSGKHGRSFGASHRAYDRVRFPGSEKEGQGRSSPGPGPPLPYQLAGRSISFCRAERLPGDRNERAPGPGAYEVHEKPNPDMKTQSVYSFGRPSARSRMDFKTMKMLQASSLWGIN</sequence>
<dbReference type="EMBL" id="CAXAMM010009358">
    <property type="protein sequence ID" value="CAK9020114.1"/>
    <property type="molecule type" value="Genomic_DNA"/>
</dbReference>
<reference evidence="2 3" key="1">
    <citation type="submission" date="2024-02" db="EMBL/GenBank/DDBJ databases">
        <authorList>
            <person name="Chen Y."/>
            <person name="Shah S."/>
            <person name="Dougan E. K."/>
            <person name="Thang M."/>
            <person name="Chan C."/>
        </authorList>
    </citation>
    <scope>NUCLEOTIDE SEQUENCE [LARGE SCALE GENOMIC DNA]</scope>
</reference>
<dbReference type="Pfam" id="PF07004">
    <property type="entry name" value="SHIPPO-rpt"/>
    <property type="match status" value="2"/>
</dbReference>
<organism evidence="2 3">
    <name type="scientific">Durusdinium trenchii</name>
    <dbReference type="NCBI Taxonomy" id="1381693"/>
    <lineage>
        <taxon>Eukaryota</taxon>
        <taxon>Sar</taxon>
        <taxon>Alveolata</taxon>
        <taxon>Dinophyceae</taxon>
        <taxon>Suessiales</taxon>
        <taxon>Symbiodiniaceae</taxon>
        <taxon>Durusdinium</taxon>
    </lineage>
</organism>
<dbReference type="InterPro" id="IPR010736">
    <property type="entry name" value="SHIPPO-rpt"/>
</dbReference>
<evidence type="ECO:0000256" key="1">
    <source>
        <dbReference type="SAM" id="MobiDB-lite"/>
    </source>
</evidence>